<evidence type="ECO:0000256" key="13">
    <source>
        <dbReference type="ARBA" id="ARBA00059679"/>
    </source>
</evidence>
<evidence type="ECO:0000256" key="3">
    <source>
        <dbReference type="ARBA" id="ARBA00004906"/>
    </source>
</evidence>
<dbReference type="Gene3D" id="3.30.40.10">
    <property type="entry name" value="Zinc/RING finger domain, C3HC4 (zinc finger)"/>
    <property type="match status" value="1"/>
</dbReference>
<evidence type="ECO:0000256" key="14">
    <source>
        <dbReference type="PROSITE-ProRule" id="PRU00175"/>
    </source>
</evidence>
<keyword evidence="12 15" id="KW-0539">Nucleus</keyword>
<dbReference type="InterPro" id="IPR058643">
    <property type="entry name" value="BRE1-like_CC"/>
</dbReference>
<dbReference type="EMBL" id="MU858072">
    <property type="protein sequence ID" value="KAK4216073.1"/>
    <property type="molecule type" value="Genomic_DNA"/>
</dbReference>
<name>A0AAN6YCP2_9PEZI</name>
<dbReference type="PROSITE" id="PS50089">
    <property type="entry name" value="ZF_RING_2"/>
    <property type="match status" value="1"/>
</dbReference>
<comment type="subcellular location">
    <subcellularLocation>
        <location evidence="2 15">Nucleus</location>
    </subcellularLocation>
</comment>
<gene>
    <name evidence="19" type="ORF">QBC37DRAFT_417676</name>
</gene>
<evidence type="ECO:0000256" key="16">
    <source>
        <dbReference type="SAM" id="Coils"/>
    </source>
</evidence>
<evidence type="ECO:0000256" key="10">
    <source>
        <dbReference type="ARBA" id="ARBA00022853"/>
    </source>
</evidence>
<dbReference type="PANTHER" id="PTHR23163">
    <property type="entry name" value="RING FINGER PROTEIN-RELATED"/>
    <property type="match status" value="1"/>
</dbReference>
<dbReference type="InterPro" id="IPR013083">
    <property type="entry name" value="Znf_RING/FYVE/PHD"/>
</dbReference>
<evidence type="ECO:0000256" key="4">
    <source>
        <dbReference type="ARBA" id="ARBA00005555"/>
    </source>
</evidence>
<dbReference type="InterPro" id="IPR013956">
    <property type="entry name" value="E3_ubiquit_lig_Bre1"/>
</dbReference>
<evidence type="ECO:0000313" key="19">
    <source>
        <dbReference type="EMBL" id="KAK4216073.1"/>
    </source>
</evidence>
<accession>A0AAN6YCP2</accession>
<evidence type="ECO:0000313" key="20">
    <source>
        <dbReference type="Proteomes" id="UP001301769"/>
    </source>
</evidence>
<feature type="coiled-coil region" evidence="16">
    <location>
        <begin position="276"/>
        <end position="384"/>
    </location>
</feature>
<dbReference type="GO" id="GO:0033503">
    <property type="term" value="C:HULC complex"/>
    <property type="evidence" value="ECO:0007669"/>
    <property type="project" value="TreeGrafter"/>
</dbReference>
<evidence type="ECO:0000256" key="6">
    <source>
        <dbReference type="ARBA" id="ARBA00022723"/>
    </source>
</evidence>
<evidence type="ECO:0000256" key="11">
    <source>
        <dbReference type="ARBA" id="ARBA00023054"/>
    </source>
</evidence>
<dbReference type="GO" id="GO:0005634">
    <property type="term" value="C:nucleus"/>
    <property type="evidence" value="ECO:0007669"/>
    <property type="project" value="UniProtKB-SubCell"/>
</dbReference>
<dbReference type="SMART" id="SM00184">
    <property type="entry name" value="RING"/>
    <property type="match status" value="1"/>
</dbReference>
<comment type="caution">
    <text evidence="19">The sequence shown here is derived from an EMBL/GenBank/DDBJ whole genome shotgun (WGS) entry which is preliminary data.</text>
</comment>
<feature type="coiled-coil region" evidence="16">
    <location>
        <begin position="454"/>
        <end position="523"/>
    </location>
</feature>
<keyword evidence="6 15" id="KW-0479">Metal-binding</keyword>
<feature type="coiled-coil region" evidence="16">
    <location>
        <begin position="626"/>
        <end position="656"/>
    </location>
</feature>
<dbReference type="GO" id="GO:0016567">
    <property type="term" value="P:protein ubiquitination"/>
    <property type="evidence" value="ECO:0007669"/>
    <property type="project" value="UniProtKB-UniRule"/>
</dbReference>
<dbReference type="GO" id="GO:0016874">
    <property type="term" value="F:ligase activity"/>
    <property type="evidence" value="ECO:0007669"/>
    <property type="project" value="UniProtKB-KW"/>
</dbReference>
<keyword evidence="7 14" id="KW-0863">Zinc-finger</keyword>
<protein>
    <recommendedName>
        <fullName evidence="15">E3 ubiquitin protein ligase</fullName>
        <ecNumber evidence="15">2.3.2.27</ecNumber>
    </recommendedName>
</protein>
<dbReference type="AlphaFoldDB" id="A0AAN6YCP2"/>
<evidence type="ECO:0000256" key="5">
    <source>
        <dbReference type="ARBA" id="ARBA00022679"/>
    </source>
</evidence>
<feature type="coiled-coil region" evidence="16">
    <location>
        <begin position="187"/>
        <end position="228"/>
    </location>
</feature>
<keyword evidence="20" id="KW-1185">Reference proteome</keyword>
<reference evidence="19" key="1">
    <citation type="journal article" date="2023" name="Mol. Phylogenet. Evol.">
        <title>Genome-scale phylogeny and comparative genomics of the fungal order Sordariales.</title>
        <authorList>
            <person name="Hensen N."/>
            <person name="Bonometti L."/>
            <person name="Westerberg I."/>
            <person name="Brannstrom I.O."/>
            <person name="Guillou S."/>
            <person name="Cros-Aarteil S."/>
            <person name="Calhoun S."/>
            <person name="Haridas S."/>
            <person name="Kuo A."/>
            <person name="Mondo S."/>
            <person name="Pangilinan J."/>
            <person name="Riley R."/>
            <person name="LaButti K."/>
            <person name="Andreopoulos B."/>
            <person name="Lipzen A."/>
            <person name="Chen C."/>
            <person name="Yan M."/>
            <person name="Daum C."/>
            <person name="Ng V."/>
            <person name="Clum A."/>
            <person name="Steindorff A."/>
            <person name="Ohm R.A."/>
            <person name="Martin F."/>
            <person name="Silar P."/>
            <person name="Natvig D.O."/>
            <person name="Lalanne C."/>
            <person name="Gautier V."/>
            <person name="Ament-Velasquez S.L."/>
            <person name="Kruys A."/>
            <person name="Hutchinson M.I."/>
            <person name="Powell A.J."/>
            <person name="Barry K."/>
            <person name="Miller A.N."/>
            <person name="Grigoriev I.V."/>
            <person name="Debuchy R."/>
            <person name="Gladieux P."/>
            <person name="Hiltunen Thoren M."/>
            <person name="Johannesson H."/>
        </authorList>
    </citation>
    <scope>NUCLEOTIDE SEQUENCE</scope>
    <source>
        <strain evidence="19">PSN293</strain>
    </source>
</reference>
<dbReference type="PANTHER" id="PTHR23163:SF0">
    <property type="entry name" value="E3 UBIQUITIN-PROTEIN LIGASE BRE1"/>
    <property type="match status" value="1"/>
</dbReference>
<evidence type="ECO:0000256" key="1">
    <source>
        <dbReference type="ARBA" id="ARBA00000900"/>
    </source>
</evidence>
<comment type="catalytic activity">
    <reaction evidence="1 15">
        <text>S-ubiquitinyl-[E2 ubiquitin-conjugating enzyme]-L-cysteine + [acceptor protein]-L-lysine = [E2 ubiquitin-conjugating enzyme]-L-cysteine + N(6)-ubiquitinyl-[acceptor protein]-L-lysine.</text>
        <dbReference type="EC" id="2.3.2.27"/>
    </reaction>
</comment>
<dbReference type="PROSITE" id="PS00518">
    <property type="entry name" value="ZF_RING_1"/>
    <property type="match status" value="1"/>
</dbReference>
<keyword evidence="11 15" id="KW-0175">Coiled coil</keyword>
<organism evidence="19 20">
    <name type="scientific">Rhypophila decipiens</name>
    <dbReference type="NCBI Taxonomy" id="261697"/>
    <lineage>
        <taxon>Eukaryota</taxon>
        <taxon>Fungi</taxon>
        <taxon>Dikarya</taxon>
        <taxon>Ascomycota</taxon>
        <taxon>Pezizomycotina</taxon>
        <taxon>Sordariomycetes</taxon>
        <taxon>Sordariomycetidae</taxon>
        <taxon>Sordariales</taxon>
        <taxon>Naviculisporaceae</taxon>
        <taxon>Rhypophila</taxon>
    </lineage>
</organism>
<proteinExistence type="inferred from homology"/>
<evidence type="ECO:0000256" key="17">
    <source>
        <dbReference type="SAM" id="MobiDB-lite"/>
    </source>
</evidence>
<dbReference type="InterPro" id="IPR001841">
    <property type="entry name" value="Znf_RING"/>
</dbReference>
<feature type="compositionally biased region" description="Basic and acidic residues" evidence="17">
    <location>
        <begin position="48"/>
        <end position="57"/>
    </location>
</feature>
<keyword evidence="8 15" id="KW-0833">Ubl conjugation pathway</keyword>
<evidence type="ECO:0000256" key="15">
    <source>
        <dbReference type="RuleBase" id="RU365038"/>
    </source>
</evidence>
<keyword evidence="5 15" id="KW-0808">Transferase</keyword>
<dbReference type="GO" id="GO:0008270">
    <property type="term" value="F:zinc ion binding"/>
    <property type="evidence" value="ECO:0007669"/>
    <property type="project" value="UniProtKB-KW"/>
</dbReference>
<dbReference type="GO" id="GO:0006325">
    <property type="term" value="P:chromatin organization"/>
    <property type="evidence" value="ECO:0007669"/>
    <property type="project" value="UniProtKB-KW"/>
</dbReference>
<keyword evidence="19" id="KW-0436">Ligase</keyword>
<dbReference type="SUPFAM" id="SSF57850">
    <property type="entry name" value="RING/U-box"/>
    <property type="match status" value="1"/>
</dbReference>
<dbReference type="Proteomes" id="UP001301769">
    <property type="component" value="Unassembled WGS sequence"/>
</dbReference>
<dbReference type="Pfam" id="PF08647">
    <property type="entry name" value="BRE1"/>
    <property type="match status" value="1"/>
</dbReference>
<feature type="compositionally biased region" description="Polar residues" evidence="17">
    <location>
        <begin position="1"/>
        <end position="12"/>
    </location>
</feature>
<keyword evidence="9 15" id="KW-0862">Zinc</keyword>
<feature type="region of interest" description="Disordered" evidence="17">
    <location>
        <begin position="1"/>
        <end position="57"/>
    </location>
</feature>
<dbReference type="EC" id="2.3.2.27" evidence="15"/>
<evidence type="ECO:0000256" key="2">
    <source>
        <dbReference type="ARBA" id="ARBA00004123"/>
    </source>
</evidence>
<feature type="domain" description="RING-type" evidence="18">
    <location>
        <begin position="674"/>
        <end position="713"/>
    </location>
</feature>
<evidence type="ECO:0000259" key="18">
    <source>
        <dbReference type="PROSITE" id="PS50089"/>
    </source>
</evidence>
<feature type="region of interest" description="Disordered" evidence="17">
    <location>
        <begin position="240"/>
        <end position="268"/>
    </location>
</feature>
<dbReference type="CDD" id="cd16499">
    <property type="entry name" value="RING-HC_Bre1-like"/>
    <property type="match status" value="1"/>
</dbReference>
<dbReference type="GO" id="GO:0061630">
    <property type="term" value="F:ubiquitin protein ligase activity"/>
    <property type="evidence" value="ECO:0007669"/>
    <property type="project" value="UniProtKB-EC"/>
</dbReference>
<evidence type="ECO:0000256" key="8">
    <source>
        <dbReference type="ARBA" id="ARBA00022786"/>
    </source>
</evidence>
<comment type="similarity">
    <text evidence="4 15">Belongs to the BRE1 family.</text>
</comment>
<evidence type="ECO:0000256" key="7">
    <source>
        <dbReference type="ARBA" id="ARBA00022771"/>
    </source>
</evidence>
<evidence type="ECO:0000256" key="9">
    <source>
        <dbReference type="ARBA" id="ARBA00022833"/>
    </source>
</evidence>
<sequence>MPSATSLSTSPRPATLVKMEDRKRPASGAVDDLAPPPNKRQAVNGTSKSKDDSGDMKEETWIEEYQKGAIYRQMLEYKREKSNLEARLQEVEKRALHHDDHIRLMDAWWLQFLQEIELLAEGMVSSTRISSDSTPVSALAFKESKDFQRHLNDKGKALLTKVENIFKKLANARGEVKPEVAQLEAQVKSLLAAQKDMSVKIDKLEAENRSLSEQYDTATLKVIKAERKLDRVKSAQVHKLEQQAIARSTRQPSTADENGSGSGVTNGDSEAIKQQYDEAVAVVAKQKEQIESALAEIKGLKDENATFKVKKESVTDDDYARTEVFKLFKSQNEDLIKRVNHLEATNKQFREEAEKLRAERIAYRVQLEGEAQALTSELEDQIQQKDQDLTRIRSARDELFAELTMRRASQEQEKTAATHMKELVEATNGRIEVLEAEVARLRPSEDTMMTTPRADLESLDLGQLQQQYIELEKQFHAINKEILLLEKTYKKTQMVAQKKVLDFSALEERVAVLTAEKSKADQKYFAARKDTDIRTAEIRALRGQNGKSSEIISQLKDVEAHNRSLISTLEKQVSDLKQANSVVMAENKKLESSSAEAVRRTEAVKTQISDLTNLVKSKDAATMAAKEQLINQQQEQEKLKVRLNNATKECEKWKQKARGNSSDEEEVLRSLVLCTVCKNNFKNTFLKNCGHVFCAECVDGRLVNRMRKCPTCNKPFDKADVLAAHL</sequence>
<evidence type="ECO:0000256" key="12">
    <source>
        <dbReference type="ARBA" id="ARBA00023242"/>
    </source>
</evidence>
<dbReference type="Pfam" id="PF26095">
    <property type="entry name" value="CC_Bre1"/>
    <property type="match status" value="1"/>
</dbReference>
<dbReference type="Pfam" id="PF13920">
    <property type="entry name" value="zf-C3HC4_3"/>
    <property type="match status" value="1"/>
</dbReference>
<keyword evidence="10 15" id="KW-0156">Chromatin regulator</keyword>
<comment type="pathway">
    <text evidence="3 15">Protein modification; protein ubiquitination.</text>
</comment>
<feature type="compositionally biased region" description="Polar residues" evidence="17">
    <location>
        <begin position="245"/>
        <end position="268"/>
    </location>
</feature>
<comment type="function">
    <text evidence="13">E3 ubiquitin-protein ligase that mediates monoubiquitination of histone H2B to form H2BK123ub1. H2BK123ub1 gives a specific tag for epigenetic transcriptional activation and is also a prerequisite for H3K4me and H3K79me formation.</text>
</comment>
<dbReference type="InterPro" id="IPR017907">
    <property type="entry name" value="Znf_RING_CS"/>
</dbReference>
<reference evidence="19" key="2">
    <citation type="submission" date="2023-05" db="EMBL/GenBank/DDBJ databases">
        <authorList>
            <consortium name="Lawrence Berkeley National Laboratory"/>
            <person name="Steindorff A."/>
            <person name="Hensen N."/>
            <person name="Bonometti L."/>
            <person name="Westerberg I."/>
            <person name="Brannstrom I.O."/>
            <person name="Guillou S."/>
            <person name="Cros-Aarteil S."/>
            <person name="Calhoun S."/>
            <person name="Haridas S."/>
            <person name="Kuo A."/>
            <person name="Mondo S."/>
            <person name="Pangilinan J."/>
            <person name="Riley R."/>
            <person name="Labutti K."/>
            <person name="Andreopoulos B."/>
            <person name="Lipzen A."/>
            <person name="Chen C."/>
            <person name="Yanf M."/>
            <person name="Daum C."/>
            <person name="Ng V."/>
            <person name="Clum A."/>
            <person name="Ohm R."/>
            <person name="Martin F."/>
            <person name="Silar P."/>
            <person name="Natvig D."/>
            <person name="Lalanne C."/>
            <person name="Gautier V."/>
            <person name="Ament-Velasquez S.L."/>
            <person name="Kruys A."/>
            <person name="Hutchinson M.I."/>
            <person name="Powell A.J."/>
            <person name="Barry K."/>
            <person name="Miller A.N."/>
            <person name="Grigoriev I.V."/>
            <person name="Debuchy R."/>
            <person name="Gladieux P."/>
            <person name="Thoren M.H."/>
            <person name="Johannesson H."/>
        </authorList>
    </citation>
    <scope>NUCLEOTIDE SEQUENCE</scope>
    <source>
        <strain evidence="19">PSN293</strain>
    </source>
</reference>